<dbReference type="EMBL" id="CP036501">
    <property type="protein sequence ID" value="UZP74894.1"/>
    <property type="molecule type" value="Genomic_DNA"/>
</dbReference>
<reference evidence="1 2" key="1">
    <citation type="submission" date="2019-02" db="EMBL/GenBank/DDBJ databases">
        <title>Halieaceae_genomes.</title>
        <authorList>
            <person name="Li S.-H."/>
        </authorList>
    </citation>
    <scope>NUCLEOTIDE SEQUENCE [LARGE SCALE GENOMIC DNA]</scope>
    <source>
        <strain evidence="1 2">JH123</strain>
    </source>
</reference>
<gene>
    <name evidence="1" type="ORF">E0F26_09160</name>
</gene>
<protein>
    <recommendedName>
        <fullName evidence="3">Sulfur reduction protein DsrE</fullName>
    </recommendedName>
</protein>
<dbReference type="SUPFAM" id="SSF75169">
    <property type="entry name" value="DsrEFH-like"/>
    <property type="match status" value="1"/>
</dbReference>
<proteinExistence type="predicted"/>
<evidence type="ECO:0000313" key="2">
    <source>
        <dbReference type="Proteomes" id="UP001317963"/>
    </source>
</evidence>
<dbReference type="InterPro" id="IPR027396">
    <property type="entry name" value="DsrEFH-like"/>
</dbReference>
<sequence length="104" mass="11018">MKPIALLIKADATDTPAALRYANALVNAGNPLVGVFFLGKGVRQAEQLSHQDWRDLKHRSGAPLTLCSASADKFSVQGDEDFIIAGLGELITSGLHGNRVVSFG</sequence>
<dbReference type="Proteomes" id="UP001317963">
    <property type="component" value="Chromosome"/>
</dbReference>
<keyword evidence="2" id="KW-1185">Reference proteome</keyword>
<dbReference type="Pfam" id="PF02635">
    <property type="entry name" value="DsrE"/>
    <property type="match status" value="1"/>
</dbReference>
<evidence type="ECO:0008006" key="3">
    <source>
        <dbReference type="Google" id="ProtNLM"/>
    </source>
</evidence>
<organism evidence="1 2">
    <name type="scientific">Candidatus Paraluminiphilus aquimaris</name>
    <dbReference type="NCBI Taxonomy" id="2518994"/>
    <lineage>
        <taxon>Bacteria</taxon>
        <taxon>Pseudomonadati</taxon>
        <taxon>Pseudomonadota</taxon>
        <taxon>Gammaproteobacteria</taxon>
        <taxon>Cellvibrionales</taxon>
        <taxon>Halieaceae</taxon>
        <taxon>Candidatus Paraluminiphilus</taxon>
    </lineage>
</organism>
<dbReference type="InterPro" id="IPR003787">
    <property type="entry name" value="Sulphur_relay_DsrE/F-like"/>
</dbReference>
<evidence type="ECO:0000313" key="1">
    <source>
        <dbReference type="EMBL" id="UZP74894.1"/>
    </source>
</evidence>
<dbReference type="Gene3D" id="3.40.1260.10">
    <property type="entry name" value="DsrEFH-like"/>
    <property type="match status" value="1"/>
</dbReference>
<name>A0ABY6Q8G2_9GAMM</name>
<accession>A0ABY6Q8G2</accession>
<dbReference type="RefSeq" id="WP_279241355.1">
    <property type="nucleotide sequence ID" value="NZ_CP036501.1"/>
</dbReference>